<dbReference type="Gene3D" id="3.40.50.300">
    <property type="entry name" value="P-loop containing nucleotide triphosphate hydrolases"/>
    <property type="match status" value="2"/>
</dbReference>
<dbReference type="InterPro" id="IPR011545">
    <property type="entry name" value="DEAD/DEAH_box_helicase_dom"/>
</dbReference>
<name>A0ABZ0I9V9_9GAMM</name>
<dbReference type="EMBL" id="CP136864">
    <property type="protein sequence ID" value="WOJ95220.1"/>
    <property type="molecule type" value="Genomic_DNA"/>
</dbReference>
<dbReference type="GO" id="GO:0004519">
    <property type="term" value="F:endonuclease activity"/>
    <property type="evidence" value="ECO:0007669"/>
    <property type="project" value="UniProtKB-KW"/>
</dbReference>
<reference evidence="2 3" key="1">
    <citation type="submission" date="2023-10" db="EMBL/GenBank/DDBJ databases">
        <title>Two novel species belonging to the OM43/NOR5 clade.</title>
        <authorList>
            <person name="Park M."/>
        </authorList>
    </citation>
    <scope>NUCLEOTIDE SEQUENCE [LARGE SCALE GENOMIC DNA]</scope>
    <source>
        <strain evidence="2 3">IMCC43200</strain>
    </source>
</reference>
<proteinExistence type="predicted"/>
<dbReference type="SUPFAM" id="SSF52540">
    <property type="entry name" value="P-loop containing nucleoside triphosphate hydrolases"/>
    <property type="match status" value="1"/>
</dbReference>
<keyword evidence="3" id="KW-1185">Reference proteome</keyword>
<dbReference type="Pfam" id="PF01844">
    <property type="entry name" value="HNH"/>
    <property type="match status" value="1"/>
</dbReference>
<sequence>MQSQFRSKEQANFSRIVSQHMLELDAPLLLEGGTGLGKTRAYLRPLIDSGRRVAIVLPTHQLIQQLLESKDLHATQGQASVVAFKPARFFDDRNEYLEHRAVAKDAQVLLCTSASVIIDQRLGGEYNGVIERDYILFDEADQLPGVAALQSDREIAANDIGLLGIKQTTAQGVAEAILSKRAIVAPEIRAAAKMILEAIEEPAWYHAAGMTDDGAAALFHRLPGRLLKKIANRGNVAFVSATLSIAGKFNDFKSALGIGLESRLSASIEPERHGTLRFSFDGEHAVGSDEWIDTVKATLLDVERPCLVITPSHTLSLELAIDGATVRTAEETTADAVSRMDDDLLIAAGAWAGLDTPVHWRAIVIPRVPYAAPTVLDEHVESSYINMRNEAVRRMRQGIGRGLRKPDAVCHVYVMDPRASKLSGFVPRRFLDDWKIKLTEGGRRTVELSQIERSSYYRKLALRHYGKQCQACDFVPTADRQLHVHHLFPLAEGERQTTLQDLAVLCANCHELAHSESPPLSLEELRILANDG</sequence>
<dbReference type="InterPro" id="IPR006555">
    <property type="entry name" value="ATP-dep_Helicase_C"/>
</dbReference>
<dbReference type="Gene3D" id="1.10.30.50">
    <property type="match status" value="1"/>
</dbReference>
<dbReference type="Pfam" id="PF13307">
    <property type="entry name" value="Helicase_C_2"/>
    <property type="match status" value="1"/>
</dbReference>
<dbReference type="Pfam" id="PF00270">
    <property type="entry name" value="DEAD"/>
    <property type="match status" value="1"/>
</dbReference>
<organism evidence="2 3">
    <name type="scientific">Congregibacter variabilis</name>
    <dbReference type="NCBI Taxonomy" id="3081200"/>
    <lineage>
        <taxon>Bacteria</taxon>
        <taxon>Pseudomonadati</taxon>
        <taxon>Pseudomonadota</taxon>
        <taxon>Gammaproteobacteria</taxon>
        <taxon>Cellvibrionales</taxon>
        <taxon>Halieaceae</taxon>
        <taxon>Congregibacter</taxon>
    </lineage>
</organism>
<gene>
    <name evidence="2" type="ORF">R0135_00610</name>
</gene>
<feature type="domain" description="HNH nuclease" evidence="1">
    <location>
        <begin position="457"/>
        <end position="511"/>
    </location>
</feature>
<dbReference type="InterPro" id="IPR002711">
    <property type="entry name" value="HNH"/>
</dbReference>
<dbReference type="InterPro" id="IPR003615">
    <property type="entry name" value="HNH_nuc"/>
</dbReference>
<accession>A0ABZ0I9V9</accession>
<keyword evidence="2" id="KW-0255">Endonuclease</keyword>
<keyword evidence="2" id="KW-0540">Nuclease</keyword>
<evidence type="ECO:0000259" key="1">
    <source>
        <dbReference type="SMART" id="SM00507"/>
    </source>
</evidence>
<dbReference type="InterPro" id="IPR027417">
    <property type="entry name" value="P-loop_NTPase"/>
</dbReference>
<keyword evidence="2" id="KW-0378">Hydrolase</keyword>
<evidence type="ECO:0000313" key="2">
    <source>
        <dbReference type="EMBL" id="WOJ95220.1"/>
    </source>
</evidence>
<dbReference type="SMART" id="SM00507">
    <property type="entry name" value="HNHc"/>
    <property type="match status" value="1"/>
</dbReference>
<dbReference type="RefSeq" id="WP_407349855.1">
    <property type="nucleotide sequence ID" value="NZ_CP136864.1"/>
</dbReference>
<dbReference type="Proteomes" id="UP001626537">
    <property type="component" value="Chromosome"/>
</dbReference>
<protein>
    <submittedName>
        <fullName evidence="2">HNH endonuclease</fullName>
    </submittedName>
</protein>
<evidence type="ECO:0000313" key="3">
    <source>
        <dbReference type="Proteomes" id="UP001626537"/>
    </source>
</evidence>
<dbReference type="CDD" id="cd00085">
    <property type="entry name" value="HNHc"/>
    <property type="match status" value="1"/>
</dbReference>